<proteinExistence type="predicted"/>
<feature type="compositionally biased region" description="Polar residues" evidence="1">
    <location>
        <begin position="94"/>
        <end position="115"/>
    </location>
</feature>
<protein>
    <submittedName>
        <fullName evidence="2">Uncharacterized protein</fullName>
    </submittedName>
</protein>
<organism evidence="2 3">
    <name type="scientific">Panicum virgatum</name>
    <name type="common">Blackwell switchgrass</name>
    <dbReference type="NCBI Taxonomy" id="38727"/>
    <lineage>
        <taxon>Eukaryota</taxon>
        <taxon>Viridiplantae</taxon>
        <taxon>Streptophyta</taxon>
        <taxon>Embryophyta</taxon>
        <taxon>Tracheophyta</taxon>
        <taxon>Spermatophyta</taxon>
        <taxon>Magnoliopsida</taxon>
        <taxon>Liliopsida</taxon>
        <taxon>Poales</taxon>
        <taxon>Poaceae</taxon>
        <taxon>PACMAD clade</taxon>
        <taxon>Panicoideae</taxon>
        <taxon>Panicodae</taxon>
        <taxon>Paniceae</taxon>
        <taxon>Panicinae</taxon>
        <taxon>Panicum</taxon>
        <taxon>Panicum sect. Hiantes</taxon>
    </lineage>
</organism>
<name>A0A8T0PPN4_PANVG</name>
<dbReference type="AlphaFoldDB" id="A0A8T0PPN4"/>
<feature type="region of interest" description="Disordered" evidence="1">
    <location>
        <begin position="93"/>
        <end position="131"/>
    </location>
</feature>
<comment type="caution">
    <text evidence="2">The sequence shown here is derived from an EMBL/GenBank/DDBJ whole genome shotgun (WGS) entry which is preliminary data.</text>
</comment>
<dbReference type="EMBL" id="CM029051">
    <property type="protein sequence ID" value="KAG2560094.1"/>
    <property type="molecule type" value="Genomic_DNA"/>
</dbReference>
<accession>A0A8T0PPN4</accession>
<keyword evidence="3" id="KW-1185">Reference proteome</keyword>
<sequence>MPDLRRPETTPRCGEQQLWQVRVRAFDSRTRHSPQSTPEGCLTVGHVVLPSVGSRGRVVRWSSSIVRRPRFFFLPCEPPLAAYKSSRASPLCPLNSQSLPLQHTARPNPSSSSSQRTEHRRSPSAARPQLD</sequence>
<evidence type="ECO:0000256" key="1">
    <source>
        <dbReference type="SAM" id="MobiDB-lite"/>
    </source>
</evidence>
<evidence type="ECO:0000313" key="2">
    <source>
        <dbReference type="EMBL" id="KAG2560094.1"/>
    </source>
</evidence>
<evidence type="ECO:0000313" key="3">
    <source>
        <dbReference type="Proteomes" id="UP000823388"/>
    </source>
</evidence>
<dbReference type="Proteomes" id="UP000823388">
    <property type="component" value="Chromosome 8K"/>
</dbReference>
<gene>
    <name evidence="2" type="ORF">PVAP13_8KG051351</name>
</gene>
<reference evidence="2" key="1">
    <citation type="submission" date="2020-05" db="EMBL/GenBank/DDBJ databases">
        <title>WGS assembly of Panicum virgatum.</title>
        <authorList>
            <person name="Lovell J.T."/>
            <person name="Jenkins J."/>
            <person name="Shu S."/>
            <person name="Juenger T.E."/>
            <person name="Schmutz J."/>
        </authorList>
    </citation>
    <scope>NUCLEOTIDE SEQUENCE</scope>
    <source>
        <strain evidence="2">AP13</strain>
    </source>
</reference>